<evidence type="ECO:0008006" key="4">
    <source>
        <dbReference type="Google" id="ProtNLM"/>
    </source>
</evidence>
<protein>
    <recommendedName>
        <fullName evidence="4">O-antigen ligase domain-containing protein</fullName>
    </recommendedName>
</protein>
<feature type="transmembrane region" description="Helical" evidence="1">
    <location>
        <begin position="210"/>
        <end position="240"/>
    </location>
</feature>
<gene>
    <name evidence="2" type="ORF">AWN73_10525</name>
</gene>
<feature type="transmembrane region" description="Helical" evidence="1">
    <location>
        <begin position="385"/>
        <end position="403"/>
    </location>
</feature>
<dbReference type="RefSeq" id="WP_104675574.1">
    <property type="nucleotide sequence ID" value="NZ_LRDH01000088.1"/>
</dbReference>
<feature type="transmembrane region" description="Helical" evidence="1">
    <location>
        <begin position="39"/>
        <end position="58"/>
    </location>
</feature>
<dbReference type="EMBL" id="LRDH01000088">
    <property type="protein sequence ID" value="PPV16293.1"/>
    <property type="molecule type" value="Genomic_DNA"/>
</dbReference>
<accession>A0A2S7FCY3</accession>
<reference evidence="2 3" key="1">
    <citation type="submission" date="2016-01" db="EMBL/GenBank/DDBJ databases">
        <title>Characterization of the Clostridium difficile lineages that are prevalent in Hong Kong and China.</title>
        <authorList>
            <person name="Kwok J.S.-L."/>
            <person name="Lam W.-Y."/>
            <person name="Ip M."/>
            <person name="Chan T.-F."/>
            <person name="Hawkey P.M."/>
            <person name="Tsui S.K.-W."/>
        </authorList>
    </citation>
    <scope>NUCLEOTIDE SEQUENCE [LARGE SCALE GENOMIC DNA]</scope>
    <source>
        <strain evidence="2 3">300064</strain>
    </source>
</reference>
<dbReference type="Proteomes" id="UP000238081">
    <property type="component" value="Unassembled WGS sequence"/>
</dbReference>
<evidence type="ECO:0000313" key="2">
    <source>
        <dbReference type="EMBL" id="PPV16293.1"/>
    </source>
</evidence>
<keyword evidence="1" id="KW-0812">Transmembrane</keyword>
<feature type="transmembrane region" description="Helical" evidence="1">
    <location>
        <begin position="335"/>
        <end position="354"/>
    </location>
</feature>
<sequence length="411" mass="47340">MELDIVDVNLNARSNNNYKIFTVIYISLFIFSQEFRSILGGELFIINPIAIICVALLIVNNMTVKLLINLDKLFGVMLVYMISASTYEPQLSTILNTICTTFIPIILILVQIEEETLVKIFEKLIRIINVLMILITIIGILECIFGININIYFSRFMSARTGGQIMLNVGSQRRMYSFMGHPLFNTELYLIFFVLNIIYDRYILKTNDRLWIVCVATIGICLTSSKSGLILLGVAIVLLYRCNSKFKKFVYIFCGMFIILKLGLLDNVLIRFGEESLTSGRNETWDKIQMMGLYPIKFFSGYGKDSTFNLNNITSFWASAAFEYPFRAYEFECGILINILIYVYILILPIIKLIKYKQKELLIGFLIIFIDVNTFNGLIASGDKFYIFCLFIFIILNIGELKYRTCNKLKI</sequence>
<comment type="caution">
    <text evidence="2">The sequence shown here is derived from an EMBL/GenBank/DDBJ whole genome shotgun (WGS) entry which is preliminary data.</text>
</comment>
<dbReference type="AlphaFoldDB" id="A0A2S7FCY3"/>
<proteinExistence type="predicted"/>
<evidence type="ECO:0000313" key="3">
    <source>
        <dbReference type="Proteomes" id="UP000238081"/>
    </source>
</evidence>
<feature type="transmembrane region" description="Helical" evidence="1">
    <location>
        <begin position="94"/>
        <end position="112"/>
    </location>
</feature>
<keyword evidence="1" id="KW-1133">Transmembrane helix</keyword>
<organism evidence="2 3">
    <name type="scientific">Clostridium butyricum</name>
    <dbReference type="NCBI Taxonomy" id="1492"/>
    <lineage>
        <taxon>Bacteria</taxon>
        <taxon>Bacillati</taxon>
        <taxon>Bacillota</taxon>
        <taxon>Clostridia</taxon>
        <taxon>Eubacteriales</taxon>
        <taxon>Clostridiaceae</taxon>
        <taxon>Clostridium</taxon>
    </lineage>
</organism>
<feature type="transmembrane region" description="Helical" evidence="1">
    <location>
        <begin position="249"/>
        <end position="270"/>
    </location>
</feature>
<evidence type="ECO:0000256" key="1">
    <source>
        <dbReference type="SAM" id="Phobius"/>
    </source>
</evidence>
<name>A0A2S7FCY3_CLOBU</name>
<feature type="transmembrane region" description="Helical" evidence="1">
    <location>
        <begin position="124"/>
        <end position="154"/>
    </location>
</feature>
<feature type="transmembrane region" description="Helical" evidence="1">
    <location>
        <begin position="175"/>
        <end position="198"/>
    </location>
</feature>
<keyword evidence="1" id="KW-0472">Membrane</keyword>
<feature type="transmembrane region" description="Helical" evidence="1">
    <location>
        <begin position="361"/>
        <end position="379"/>
    </location>
</feature>